<dbReference type="OMA" id="GDNQKWV"/>
<dbReference type="OrthoDB" id="2131701at2759"/>
<sequence length="142" mass="15659">MSLEGNKVYKITNAKGGTVLDLSGGQDGSPITGYAWHSGANQRWLLEQHGDVYRFKNAASGLFINVDGEPKNFAPIVASTKWADWEIKPDSKDPSTFRVYLKGTNFVLDLSDHGNPNPGTPVTLWESWEGGSNQTWRFEEAA</sequence>
<dbReference type="AlphaFoldDB" id="A0A060S6A6"/>
<feature type="domain" description="Ricin B lectin" evidence="1">
    <location>
        <begin position="6"/>
        <end position="139"/>
    </location>
</feature>
<evidence type="ECO:0000259" key="1">
    <source>
        <dbReference type="SMART" id="SM00458"/>
    </source>
</evidence>
<organism evidence="2 3">
    <name type="scientific">Pycnoporus cinnabarinus</name>
    <name type="common">Cinnabar-red polypore</name>
    <name type="synonym">Trametes cinnabarina</name>
    <dbReference type="NCBI Taxonomy" id="5643"/>
    <lineage>
        <taxon>Eukaryota</taxon>
        <taxon>Fungi</taxon>
        <taxon>Dikarya</taxon>
        <taxon>Basidiomycota</taxon>
        <taxon>Agaricomycotina</taxon>
        <taxon>Agaricomycetes</taxon>
        <taxon>Polyporales</taxon>
        <taxon>Polyporaceae</taxon>
        <taxon>Trametes</taxon>
    </lineage>
</organism>
<dbReference type="Gene3D" id="2.80.10.50">
    <property type="match status" value="1"/>
</dbReference>
<dbReference type="EMBL" id="CCBP010000054">
    <property type="protein sequence ID" value="CDO69741.1"/>
    <property type="molecule type" value="Genomic_DNA"/>
</dbReference>
<dbReference type="Pfam" id="PF14200">
    <property type="entry name" value="RicinB_lectin_2"/>
    <property type="match status" value="1"/>
</dbReference>
<dbReference type="InterPro" id="IPR035992">
    <property type="entry name" value="Ricin_B-like_lectins"/>
</dbReference>
<evidence type="ECO:0000313" key="3">
    <source>
        <dbReference type="Proteomes" id="UP000029665"/>
    </source>
</evidence>
<dbReference type="SMART" id="SM00458">
    <property type="entry name" value="RICIN"/>
    <property type="match status" value="1"/>
</dbReference>
<accession>A0A060S6A6</accession>
<reference evidence="2" key="1">
    <citation type="submission" date="2014-01" db="EMBL/GenBank/DDBJ databases">
        <title>The genome of the white-rot fungus Pycnoporus cinnabarinus: a basidiomycete model with a versatile arsenal for lignocellulosic biomass breakdown.</title>
        <authorList>
            <person name="Levasseur A."/>
            <person name="Lomascolo A."/>
            <person name="Ruiz-Duenas F.J."/>
            <person name="Uzan E."/>
            <person name="Piumi F."/>
            <person name="Kues U."/>
            <person name="Ram A.F.J."/>
            <person name="Murat C."/>
            <person name="Haon M."/>
            <person name="Benoit I."/>
            <person name="Arfi Y."/>
            <person name="Chevret D."/>
            <person name="Drula E."/>
            <person name="Kwon M.J."/>
            <person name="Gouret P."/>
            <person name="Lesage-Meessen L."/>
            <person name="Lombard V."/>
            <person name="Mariette J."/>
            <person name="Noirot C."/>
            <person name="Park J."/>
            <person name="Patyshakuliyeva A."/>
            <person name="Wieneger R.A.B."/>
            <person name="Wosten H.A.B."/>
            <person name="Martin F."/>
            <person name="Coutinho P.M."/>
            <person name="de Vries R."/>
            <person name="Martinez A.T."/>
            <person name="Klopp C."/>
            <person name="Pontarotti P."/>
            <person name="Henrissat B."/>
            <person name="Record E."/>
        </authorList>
    </citation>
    <scope>NUCLEOTIDE SEQUENCE [LARGE SCALE GENOMIC DNA]</scope>
    <source>
        <strain evidence="2">BRFM137</strain>
    </source>
</reference>
<keyword evidence="3" id="KW-1185">Reference proteome</keyword>
<dbReference type="SUPFAM" id="SSF50370">
    <property type="entry name" value="Ricin B-like lectins"/>
    <property type="match status" value="1"/>
</dbReference>
<gene>
    <name evidence="2" type="ORF">BN946_scf184697.g13</name>
</gene>
<dbReference type="InterPro" id="IPR000772">
    <property type="entry name" value="Ricin_B_lectin"/>
</dbReference>
<protein>
    <submittedName>
        <fullName evidence="2">Carbohydrate-Binding Module Family 13 protein</fullName>
    </submittedName>
</protein>
<dbReference type="PROSITE" id="PS50231">
    <property type="entry name" value="RICIN_B_LECTIN"/>
    <property type="match status" value="1"/>
</dbReference>
<dbReference type="HOGENOM" id="CLU_119132_0_0_1"/>
<dbReference type="CDD" id="cd23422">
    <property type="entry name" value="beta-trefoil_Ricin_MPL_CNL"/>
    <property type="match status" value="1"/>
</dbReference>
<name>A0A060S6A6_PYCCI</name>
<comment type="caution">
    <text evidence="2">The sequence shown here is derived from an EMBL/GenBank/DDBJ whole genome shotgun (WGS) entry which is preliminary data.</text>
</comment>
<dbReference type="Proteomes" id="UP000029665">
    <property type="component" value="Unassembled WGS sequence"/>
</dbReference>
<evidence type="ECO:0000313" key="2">
    <source>
        <dbReference type="EMBL" id="CDO69741.1"/>
    </source>
</evidence>
<proteinExistence type="predicted"/>